<evidence type="ECO:0000259" key="1">
    <source>
        <dbReference type="Pfam" id="PF08765"/>
    </source>
</evidence>
<proteinExistence type="predicted"/>
<feature type="domain" description="Mor transcription activator" evidence="1">
    <location>
        <begin position="103"/>
        <end position="184"/>
    </location>
</feature>
<protein>
    <submittedName>
        <fullName evidence="2">Mor transcription activator family protein</fullName>
    </submittedName>
</protein>
<gene>
    <name evidence="2" type="ORF">SAMN05421547_10177</name>
</gene>
<dbReference type="InterPro" id="IPR014875">
    <property type="entry name" value="Mor_transcription_activator"/>
</dbReference>
<evidence type="ECO:0000313" key="3">
    <source>
        <dbReference type="Proteomes" id="UP000183417"/>
    </source>
</evidence>
<reference evidence="2 3" key="1">
    <citation type="submission" date="2016-10" db="EMBL/GenBank/DDBJ databases">
        <authorList>
            <person name="de Groot N.N."/>
        </authorList>
    </citation>
    <scope>NUCLEOTIDE SEQUENCE [LARGE SCALE GENOMIC DNA]</scope>
    <source>
        <strain evidence="2 3">LMG 24775</strain>
    </source>
</reference>
<dbReference type="SUPFAM" id="SSF46689">
    <property type="entry name" value="Homeodomain-like"/>
    <property type="match status" value="1"/>
</dbReference>
<dbReference type="AlphaFoldDB" id="A0A1H3EA62"/>
<evidence type="ECO:0000313" key="2">
    <source>
        <dbReference type="EMBL" id="SDX74789.1"/>
    </source>
</evidence>
<dbReference type="EMBL" id="FNPE01000001">
    <property type="protein sequence ID" value="SDX74789.1"/>
    <property type="molecule type" value="Genomic_DNA"/>
</dbReference>
<name>A0A1H3EA62_9BURK</name>
<dbReference type="Pfam" id="PF08765">
    <property type="entry name" value="Mor"/>
    <property type="match status" value="1"/>
</dbReference>
<organism evidence="2 3">
    <name type="scientific">Delftia lacustris</name>
    <dbReference type="NCBI Taxonomy" id="558537"/>
    <lineage>
        <taxon>Bacteria</taxon>
        <taxon>Pseudomonadati</taxon>
        <taxon>Pseudomonadota</taxon>
        <taxon>Betaproteobacteria</taxon>
        <taxon>Burkholderiales</taxon>
        <taxon>Comamonadaceae</taxon>
        <taxon>Delftia</taxon>
    </lineage>
</organism>
<sequence>MWFKLNRFLLNQERTAKMHSEHHPAPVFQGFRPAALPPTIGIPTPAAAAIDPRHGTCSDLLPPLLQDFERLIGLQPTMALVQRWGGLRIYVPTPDKVTPEHPYAATIGVKALLQLAREYGGLPHFQLPRAARALQALRNQRIAADYATDKTARQLAAEHGITEGQVGRIVAALGVTAPARRRRNLAG</sequence>
<dbReference type="Proteomes" id="UP000183417">
    <property type="component" value="Unassembled WGS sequence"/>
</dbReference>
<accession>A0A1H3EA62</accession>
<dbReference type="InterPro" id="IPR009057">
    <property type="entry name" value="Homeodomain-like_sf"/>
</dbReference>